<gene>
    <name evidence="2" type="ORF">FHR98_000788</name>
</gene>
<dbReference type="InterPro" id="IPR050471">
    <property type="entry name" value="AB_hydrolase"/>
</dbReference>
<evidence type="ECO:0000313" key="2">
    <source>
        <dbReference type="EMBL" id="MBB3064516.1"/>
    </source>
</evidence>
<keyword evidence="3" id="KW-1185">Reference proteome</keyword>
<sequence length="270" mass="30222">MSAAATEHLNYIVEGPENAPSMVLVHGVGANLASWDAVAERLVPKFRVLRMDLRGHGSSSPIRERWALGRFAEDVISVLDRESVDGADLVGFSLGGLIAQHLALHWPGRFDRLILLSTVAGRTPEEREKVVGRLAMLREGGITAITGAARERWFTEAFARKHPEKIDARIQEMLANDLESYIEAYRVFGESELASDLHRIPHRTLVMTGENDIGSNTRMARFMHQQIRNSELRVLPELKHSVLVEAPDLIADHLLRFLNRSNAAERARVE</sequence>
<dbReference type="GO" id="GO:0003824">
    <property type="term" value="F:catalytic activity"/>
    <property type="evidence" value="ECO:0007669"/>
    <property type="project" value="InterPro"/>
</dbReference>
<dbReference type="PRINTS" id="PR00412">
    <property type="entry name" value="EPOXHYDRLASE"/>
</dbReference>
<dbReference type="PANTHER" id="PTHR43433">
    <property type="entry name" value="HYDROLASE, ALPHA/BETA FOLD FAMILY PROTEIN"/>
    <property type="match status" value="1"/>
</dbReference>
<evidence type="ECO:0000313" key="3">
    <source>
        <dbReference type="Proteomes" id="UP000581135"/>
    </source>
</evidence>
<comment type="caution">
    <text evidence="2">The sequence shown here is derived from an EMBL/GenBank/DDBJ whole genome shotgun (WGS) entry which is preliminary data.</text>
</comment>
<evidence type="ECO:0000259" key="1">
    <source>
        <dbReference type="Pfam" id="PF12697"/>
    </source>
</evidence>
<dbReference type="AlphaFoldDB" id="A0A839ST39"/>
<reference evidence="2 3" key="1">
    <citation type="submission" date="2020-08" db="EMBL/GenBank/DDBJ databases">
        <title>Genomic Encyclopedia of Type Strains, Phase III (KMG-III): the genomes of soil and plant-associated and newly described type strains.</title>
        <authorList>
            <person name="Whitman W."/>
        </authorList>
    </citation>
    <scope>NUCLEOTIDE SEQUENCE [LARGE SCALE GENOMIC DNA]</scope>
    <source>
        <strain evidence="2 3">CECT 8803</strain>
    </source>
</reference>
<feature type="domain" description="AB hydrolase-1" evidence="1">
    <location>
        <begin position="22"/>
        <end position="252"/>
    </location>
</feature>
<name>A0A839ST39_9PROT</name>
<dbReference type="PRINTS" id="PR00111">
    <property type="entry name" value="ABHYDROLASE"/>
</dbReference>
<dbReference type="EMBL" id="JACHXA010000002">
    <property type="protein sequence ID" value="MBB3064516.1"/>
    <property type="molecule type" value="Genomic_DNA"/>
</dbReference>
<dbReference type="InterPro" id="IPR000639">
    <property type="entry name" value="Epox_hydrolase-like"/>
</dbReference>
<dbReference type="InterPro" id="IPR000073">
    <property type="entry name" value="AB_hydrolase_1"/>
</dbReference>
<dbReference type="SUPFAM" id="SSF53474">
    <property type="entry name" value="alpha/beta-Hydrolases"/>
    <property type="match status" value="1"/>
</dbReference>
<dbReference type="RefSeq" id="WP_183415334.1">
    <property type="nucleotide sequence ID" value="NZ_JACHXA010000002.1"/>
</dbReference>
<dbReference type="InterPro" id="IPR029058">
    <property type="entry name" value="AB_hydrolase_fold"/>
</dbReference>
<accession>A0A839ST39</accession>
<dbReference type="Proteomes" id="UP000581135">
    <property type="component" value="Unassembled WGS sequence"/>
</dbReference>
<dbReference type="Gene3D" id="3.40.50.1820">
    <property type="entry name" value="alpha/beta hydrolase"/>
    <property type="match status" value="1"/>
</dbReference>
<dbReference type="Pfam" id="PF12697">
    <property type="entry name" value="Abhydrolase_6"/>
    <property type="match status" value="1"/>
</dbReference>
<dbReference type="PANTHER" id="PTHR43433:SF5">
    <property type="entry name" value="AB HYDROLASE-1 DOMAIN-CONTAINING PROTEIN"/>
    <property type="match status" value="1"/>
</dbReference>
<proteinExistence type="predicted"/>
<protein>
    <submittedName>
        <fullName evidence="2">Pimeloyl-ACP methyl ester carboxylesterase</fullName>
    </submittedName>
</protein>
<organism evidence="2 3">
    <name type="scientific">Limibacillus halophilus</name>
    <dbReference type="NCBI Taxonomy" id="1579333"/>
    <lineage>
        <taxon>Bacteria</taxon>
        <taxon>Pseudomonadati</taxon>
        <taxon>Pseudomonadota</taxon>
        <taxon>Alphaproteobacteria</taxon>
        <taxon>Rhodospirillales</taxon>
        <taxon>Rhodovibrionaceae</taxon>
        <taxon>Limibacillus</taxon>
    </lineage>
</organism>